<organism evidence="1 2">
    <name type="scientific">Luteibacter rhizovicinus DSM 16549</name>
    <dbReference type="NCBI Taxonomy" id="1440763"/>
    <lineage>
        <taxon>Bacteria</taxon>
        <taxon>Pseudomonadati</taxon>
        <taxon>Pseudomonadota</taxon>
        <taxon>Gammaproteobacteria</taxon>
        <taxon>Lysobacterales</taxon>
        <taxon>Rhodanobacteraceae</taxon>
        <taxon>Luteibacter</taxon>
    </lineage>
</organism>
<dbReference type="SUPFAM" id="SSF56935">
    <property type="entry name" value="Porins"/>
    <property type="match status" value="1"/>
</dbReference>
<sequence>MKTNRSGGRKAIALSVACALMLPMAALPDMAHAQSKSKKTTSHEAELEARVNSLEQQLAELKAMIQEQKAATTQATSTAQAAQTQAQATDEKVSKVEKVVATVPAKPAFSTGTAPGVSLALHGFIDVSAFSQNRAYTYGNGQNAEYPIPSDGAGHANGRVSGVDVRNTRFWLDFAGAKFNENWNGSGRIEMDFFGGFNGTGAYAGSQPEQRLRQAYFDISNPNSGTTIRVGQMWDLMFPLDYIPQSLSHIAFPLGYGSGVIGWRFPGAIFMQDLNHGAEGTKWRLDIAALQGTWNGRAGGTDTNNFLTQGNAGFRPQFEARLTAKGGNWAAFLAGHYSKIDLSGVEGNTPTPIKKNLSSTAVELGGMWTPGQFILKTAVYSGNAIGEIFGNLSQFGDIKEKGGYLQAGYKFDSHWTLYGFASMAKPNTNDVLRWRAANTVGLLKNRQTAGSLQYTTGPFDFSLELIHSNLDSTTVNGLGREKTSGNELTLNGMYRF</sequence>
<dbReference type="OrthoDB" id="190887at2"/>
<reference evidence="2" key="1">
    <citation type="submission" date="2016-09" db="EMBL/GenBank/DDBJ databases">
        <authorList>
            <person name="Lysoe E."/>
        </authorList>
    </citation>
    <scope>NUCLEOTIDE SEQUENCE [LARGE SCALE GENOMIC DNA]</scope>
    <source>
        <strain evidence="2">LJ96T</strain>
    </source>
</reference>
<dbReference type="AlphaFoldDB" id="A0A0G9HGS4"/>
<accession>A0A0G9HGS4</accession>
<keyword evidence="2" id="KW-1185">Reference proteome</keyword>
<evidence type="ECO:0000313" key="1">
    <source>
        <dbReference type="EMBL" id="APG06411.1"/>
    </source>
</evidence>
<protein>
    <submittedName>
        <fullName evidence="1">Uncharacterized protein</fullName>
    </submittedName>
</protein>
<dbReference type="Proteomes" id="UP000182987">
    <property type="component" value="Chromosome"/>
</dbReference>
<dbReference type="STRING" id="1440763.BJI69_07160"/>
<dbReference type="KEGG" id="lrz:BJI69_07160"/>
<dbReference type="RefSeq" id="WP_046965945.1">
    <property type="nucleotide sequence ID" value="NZ_CP017480.1"/>
</dbReference>
<name>A0A0G9HGS4_9GAMM</name>
<dbReference type="CDD" id="cd14653">
    <property type="entry name" value="ZIP_Gal4p-like"/>
    <property type="match status" value="1"/>
</dbReference>
<gene>
    <name evidence="1" type="ORF">BJI69_07160</name>
</gene>
<proteinExistence type="predicted"/>
<dbReference type="EMBL" id="CP017480">
    <property type="protein sequence ID" value="APG06411.1"/>
    <property type="molecule type" value="Genomic_DNA"/>
</dbReference>
<dbReference type="PATRIC" id="fig|1440763.5.peg.1882"/>
<evidence type="ECO:0000313" key="2">
    <source>
        <dbReference type="Proteomes" id="UP000182987"/>
    </source>
</evidence>